<name>A0A9Q3B9U1_9BASI</name>
<sequence>MIESTVLSGSATRNLLATILACTRRWHVKTCSVTSRPWLALPLSTKAPWLVLAIPTQLSCLTRAAMALDSLVGTSAASHGQIHIFHGYNLSEQVDCLR</sequence>
<evidence type="ECO:0000313" key="2">
    <source>
        <dbReference type="Proteomes" id="UP000765509"/>
    </source>
</evidence>
<proteinExistence type="predicted"/>
<accession>A0A9Q3B9U1</accession>
<reference evidence="1" key="1">
    <citation type="submission" date="2021-03" db="EMBL/GenBank/DDBJ databases">
        <title>Draft genome sequence of rust myrtle Austropuccinia psidii MF-1, a brazilian biotype.</title>
        <authorList>
            <person name="Quecine M.C."/>
            <person name="Pachon D.M.R."/>
            <person name="Bonatelli M.L."/>
            <person name="Correr F.H."/>
            <person name="Franceschini L.M."/>
            <person name="Leite T.F."/>
            <person name="Margarido G.R.A."/>
            <person name="Almeida C.A."/>
            <person name="Ferrarezi J.A."/>
            <person name="Labate C.A."/>
        </authorList>
    </citation>
    <scope>NUCLEOTIDE SEQUENCE</scope>
    <source>
        <strain evidence="1">MF-1</strain>
    </source>
</reference>
<dbReference type="AlphaFoldDB" id="A0A9Q3B9U1"/>
<evidence type="ECO:0000313" key="1">
    <source>
        <dbReference type="EMBL" id="MBW0461369.1"/>
    </source>
</evidence>
<keyword evidence="2" id="KW-1185">Reference proteome</keyword>
<dbReference type="Proteomes" id="UP000765509">
    <property type="component" value="Unassembled WGS sequence"/>
</dbReference>
<gene>
    <name evidence="1" type="ORF">O181_001084</name>
</gene>
<protein>
    <submittedName>
        <fullName evidence="1">Uncharacterized protein</fullName>
    </submittedName>
</protein>
<organism evidence="1 2">
    <name type="scientific">Austropuccinia psidii MF-1</name>
    <dbReference type="NCBI Taxonomy" id="1389203"/>
    <lineage>
        <taxon>Eukaryota</taxon>
        <taxon>Fungi</taxon>
        <taxon>Dikarya</taxon>
        <taxon>Basidiomycota</taxon>
        <taxon>Pucciniomycotina</taxon>
        <taxon>Pucciniomycetes</taxon>
        <taxon>Pucciniales</taxon>
        <taxon>Sphaerophragmiaceae</taxon>
        <taxon>Austropuccinia</taxon>
    </lineage>
</organism>
<dbReference type="EMBL" id="AVOT02000148">
    <property type="protein sequence ID" value="MBW0461369.1"/>
    <property type="molecule type" value="Genomic_DNA"/>
</dbReference>
<comment type="caution">
    <text evidence="1">The sequence shown here is derived from an EMBL/GenBank/DDBJ whole genome shotgun (WGS) entry which is preliminary data.</text>
</comment>